<evidence type="ECO:0000256" key="1">
    <source>
        <dbReference type="SAM" id="MobiDB-lite"/>
    </source>
</evidence>
<evidence type="ECO:0008006" key="4">
    <source>
        <dbReference type="Google" id="ProtNLM"/>
    </source>
</evidence>
<dbReference type="AlphaFoldDB" id="A0A2M3ZD25"/>
<organism evidence="3">
    <name type="scientific">Anopheles braziliensis</name>
    <dbReference type="NCBI Taxonomy" id="58242"/>
    <lineage>
        <taxon>Eukaryota</taxon>
        <taxon>Metazoa</taxon>
        <taxon>Ecdysozoa</taxon>
        <taxon>Arthropoda</taxon>
        <taxon>Hexapoda</taxon>
        <taxon>Insecta</taxon>
        <taxon>Pterygota</taxon>
        <taxon>Neoptera</taxon>
        <taxon>Endopterygota</taxon>
        <taxon>Diptera</taxon>
        <taxon>Nematocera</taxon>
        <taxon>Culicoidea</taxon>
        <taxon>Culicidae</taxon>
        <taxon>Anophelinae</taxon>
        <taxon>Anopheles</taxon>
    </lineage>
</organism>
<evidence type="ECO:0000313" key="3">
    <source>
        <dbReference type="EMBL" id="MBW26393.1"/>
    </source>
</evidence>
<feature type="signal peptide" evidence="2">
    <location>
        <begin position="1"/>
        <end position="26"/>
    </location>
</feature>
<protein>
    <recommendedName>
        <fullName evidence="4">Secreted peptide</fullName>
    </recommendedName>
</protein>
<proteinExistence type="predicted"/>
<feature type="compositionally biased region" description="Low complexity" evidence="1">
    <location>
        <begin position="61"/>
        <end position="87"/>
    </location>
</feature>
<dbReference type="EMBL" id="GGFM01005642">
    <property type="protein sequence ID" value="MBW26393.1"/>
    <property type="molecule type" value="Transcribed_RNA"/>
</dbReference>
<evidence type="ECO:0000256" key="2">
    <source>
        <dbReference type="SAM" id="SignalP"/>
    </source>
</evidence>
<feature type="region of interest" description="Disordered" evidence="1">
    <location>
        <begin position="60"/>
        <end position="87"/>
    </location>
</feature>
<name>A0A2M3ZD25_9DIPT</name>
<sequence length="87" mass="9790">MYSLKRFLCALLAIVVLLFQLTNVESAPYNDILQPLPTNAPSSSASRQTVKNLLRRVIVGDNSSNSNSASNDDSSEEQQPYRQRQRY</sequence>
<keyword evidence="2" id="KW-0732">Signal</keyword>
<feature type="chain" id="PRO_5014779118" description="Secreted peptide" evidence="2">
    <location>
        <begin position="27"/>
        <end position="87"/>
    </location>
</feature>
<reference evidence="3" key="1">
    <citation type="submission" date="2018-01" db="EMBL/GenBank/DDBJ databases">
        <title>An insight into the sialome of Amazonian anophelines.</title>
        <authorList>
            <person name="Ribeiro J.M."/>
            <person name="Scarpassa V."/>
            <person name="Calvo E."/>
        </authorList>
    </citation>
    <scope>NUCLEOTIDE SEQUENCE</scope>
    <source>
        <tissue evidence="3">Salivary glands</tissue>
    </source>
</reference>
<accession>A0A2M3ZD25</accession>